<dbReference type="Proteomes" id="UP000223606">
    <property type="component" value="Chromosome 1"/>
</dbReference>
<protein>
    <recommendedName>
        <fullName evidence="1">Thoeris anti-defense 2-like domain-containing protein</fullName>
    </recommendedName>
</protein>
<keyword evidence="3" id="KW-1185">Reference proteome</keyword>
<name>A0A2C9D1X9_9HYPH</name>
<proteinExistence type="predicted"/>
<evidence type="ECO:0000259" key="1">
    <source>
        <dbReference type="Pfam" id="PF11195"/>
    </source>
</evidence>
<dbReference type="EMBL" id="LT960614">
    <property type="protein sequence ID" value="SON54250.1"/>
    <property type="molecule type" value="Genomic_DNA"/>
</dbReference>
<accession>A0A2C9D1X9</accession>
<feature type="domain" description="Thoeris anti-defense 2-like" evidence="1">
    <location>
        <begin position="42"/>
        <end position="133"/>
    </location>
</feature>
<organism evidence="2 3">
    <name type="scientific">Hartmannibacter diazotrophicus</name>
    <dbReference type="NCBI Taxonomy" id="1482074"/>
    <lineage>
        <taxon>Bacteria</taxon>
        <taxon>Pseudomonadati</taxon>
        <taxon>Pseudomonadota</taxon>
        <taxon>Alphaproteobacteria</taxon>
        <taxon>Hyphomicrobiales</taxon>
        <taxon>Pleomorphomonadaceae</taxon>
        <taxon>Hartmannibacter</taxon>
    </lineage>
</organism>
<dbReference type="InterPro" id="IPR021361">
    <property type="entry name" value="Tad2-like_dom"/>
</dbReference>
<dbReference type="KEGG" id="hdi:HDIA_0709"/>
<evidence type="ECO:0000313" key="3">
    <source>
        <dbReference type="Proteomes" id="UP000223606"/>
    </source>
</evidence>
<dbReference type="Pfam" id="PF11195">
    <property type="entry name" value="Tad2-like"/>
    <property type="match status" value="1"/>
</dbReference>
<reference evidence="3" key="1">
    <citation type="submission" date="2017-09" db="EMBL/GenBank/DDBJ databases">
        <title>Genome sequence of Nannocystis excedens DSM 71.</title>
        <authorList>
            <person name="Blom J."/>
        </authorList>
    </citation>
    <scope>NUCLEOTIDE SEQUENCE [LARGE SCALE GENOMIC DNA]</scope>
    <source>
        <strain evidence="3">type strain: E19</strain>
    </source>
</reference>
<dbReference type="AlphaFoldDB" id="A0A2C9D1X9"/>
<sequence length="136" mass="15125">MTRAMTTACEPFHVPGQLLQLAGGIQKAGDARFLNALTEAHMNFQAALETMRTGSAVARRIWHPKRNPEFLVFMPGREVQASFEPMVTHLGKGCVFRTRDHIDAVFVSDTGLECVVGYELSQADIMAADWYVIENL</sequence>
<evidence type="ECO:0000313" key="2">
    <source>
        <dbReference type="EMBL" id="SON54250.1"/>
    </source>
</evidence>
<gene>
    <name evidence="2" type="ORF">HDIA_0709</name>
</gene>